<geneLocation type="mitochondrion" evidence="2"/>
<organism evidence="2">
    <name type="scientific">Crithidia fasciculata</name>
    <dbReference type="NCBI Taxonomy" id="5656"/>
    <lineage>
        <taxon>Eukaryota</taxon>
        <taxon>Discoba</taxon>
        <taxon>Euglenozoa</taxon>
        <taxon>Kinetoplastea</taxon>
        <taxon>Metakinetoplastina</taxon>
        <taxon>Trypanosomatida</taxon>
        <taxon>Trypanosomatidae</taxon>
        <taxon>Leishmaniinae</taxon>
        <taxon>Crithidia</taxon>
    </lineage>
</organism>
<keyword evidence="1" id="KW-0472">Membrane</keyword>
<dbReference type="EMBL" id="X15081">
    <property type="protein sequence ID" value="CAA33191.1"/>
    <property type="molecule type" value="Genomic_DNA"/>
</dbReference>
<feature type="non-terminal residue" evidence="2">
    <location>
        <position position="1"/>
    </location>
</feature>
<evidence type="ECO:0000256" key="1">
    <source>
        <dbReference type="SAM" id="Phobius"/>
    </source>
</evidence>
<protein>
    <submittedName>
        <fullName evidence="2">Ctyochrome c oxidase subunit I</fullName>
    </submittedName>
</protein>
<keyword evidence="2" id="KW-0496">Mitochondrion</keyword>
<feature type="transmembrane region" description="Helical" evidence="1">
    <location>
        <begin position="20"/>
        <end position="47"/>
    </location>
</feature>
<sequence>NSLCYGVVPSSCRLCAYCTWLLIFDLMLLLCFFYFFLTIFVFIFLYING</sequence>
<name>Q34097_CRIFA</name>
<evidence type="ECO:0000313" key="2">
    <source>
        <dbReference type="EMBL" id="CAA33191.1"/>
    </source>
</evidence>
<keyword evidence="1" id="KW-1133">Transmembrane helix</keyword>
<keyword evidence="1" id="KW-0812">Transmembrane</keyword>
<proteinExistence type="predicted"/>
<reference evidence="2" key="1">
    <citation type="journal article" date="1989" name="Nucleic Acids Res.">
        <title>The nucleotide sequence of mitochondrial maxicircle genes of Crithidia fasciculata.</title>
        <authorList>
            <person name="van der Spek H."/>
            <person name="Arts G.J."/>
            <person name="van den Burg J."/>
            <person name="Sloof P."/>
            <person name="Benne R."/>
        </authorList>
    </citation>
    <scope>NUCLEOTIDE SEQUENCE</scope>
</reference>
<accession>Q34097</accession>
<dbReference type="AlphaFoldDB" id="Q34097"/>